<keyword evidence="1" id="KW-1133">Transmembrane helix</keyword>
<name>A0A9W8NVY9_9AGAR</name>
<accession>A0A9W8NVY9</accession>
<evidence type="ECO:0000313" key="2">
    <source>
        <dbReference type="EMBL" id="KAJ3741889.1"/>
    </source>
</evidence>
<evidence type="ECO:0000313" key="3">
    <source>
        <dbReference type="Proteomes" id="UP001142393"/>
    </source>
</evidence>
<comment type="caution">
    <text evidence="2">The sequence shown here is derived from an EMBL/GenBank/DDBJ whole genome shotgun (WGS) entry which is preliminary data.</text>
</comment>
<keyword evidence="1" id="KW-0472">Membrane</keyword>
<sequence length="103" mass="12094">MIIVSRCQTFSFKLILLVLLLLANYLGTLTNFFDSGEPSTNSRLCHYKTPTTHPKPTWIGFQVPVYEGRKLLQTSLGFFRVSVRWSRYFVAEQQYERQNAWKI</sequence>
<dbReference type="EMBL" id="JANVFU010000011">
    <property type="protein sequence ID" value="KAJ3741889.1"/>
    <property type="molecule type" value="Genomic_DNA"/>
</dbReference>
<organism evidence="2 3">
    <name type="scientific">Lentinula detonsa</name>
    <dbReference type="NCBI Taxonomy" id="2804962"/>
    <lineage>
        <taxon>Eukaryota</taxon>
        <taxon>Fungi</taxon>
        <taxon>Dikarya</taxon>
        <taxon>Basidiomycota</taxon>
        <taxon>Agaricomycotina</taxon>
        <taxon>Agaricomycetes</taxon>
        <taxon>Agaricomycetidae</taxon>
        <taxon>Agaricales</taxon>
        <taxon>Marasmiineae</taxon>
        <taxon>Omphalotaceae</taxon>
        <taxon>Lentinula</taxon>
    </lineage>
</organism>
<feature type="transmembrane region" description="Helical" evidence="1">
    <location>
        <begin position="12"/>
        <end position="33"/>
    </location>
</feature>
<keyword evidence="3" id="KW-1185">Reference proteome</keyword>
<proteinExistence type="predicted"/>
<dbReference type="AlphaFoldDB" id="A0A9W8NVY9"/>
<reference evidence="2 3" key="1">
    <citation type="journal article" date="2023" name="Proc. Natl. Acad. Sci. U.S.A.">
        <title>A global phylogenomic analysis of the shiitake genus Lentinula.</title>
        <authorList>
            <person name="Sierra-Patev S."/>
            <person name="Min B."/>
            <person name="Naranjo-Ortiz M."/>
            <person name="Looney B."/>
            <person name="Konkel Z."/>
            <person name="Slot J.C."/>
            <person name="Sakamoto Y."/>
            <person name="Steenwyk J.L."/>
            <person name="Rokas A."/>
            <person name="Carro J."/>
            <person name="Camarero S."/>
            <person name="Ferreira P."/>
            <person name="Molpeceres G."/>
            <person name="Ruiz-Duenas F.J."/>
            <person name="Serrano A."/>
            <person name="Henrissat B."/>
            <person name="Drula E."/>
            <person name="Hughes K.W."/>
            <person name="Mata J.L."/>
            <person name="Ishikawa N.K."/>
            <person name="Vargas-Isla R."/>
            <person name="Ushijima S."/>
            <person name="Smith C.A."/>
            <person name="Donoghue J."/>
            <person name="Ahrendt S."/>
            <person name="Andreopoulos W."/>
            <person name="He G."/>
            <person name="LaButti K."/>
            <person name="Lipzen A."/>
            <person name="Ng V."/>
            <person name="Riley R."/>
            <person name="Sandor L."/>
            <person name="Barry K."/>
            <person name="Martinez A.T."/>
            <person name="Xiao Y."/>
            <person name="Gibbons J.G."/>
            <person name="Terashima K."/>
            <person name="Grigoriev I.V."/>
            <person name="Hibbett D."/>
        </authorList>
    </citation>
    <scope>NUCLEOTIDE SEQUENCE [LARGE SCALE GENOMIC DNA]</scope>
    <source>
        <strain evidence="2 3">TFB7810</strain>
    </source>
</reference>
<evidence type="ECO:0000256" key="1">
    <source>
        <dbReference type="SAM" id="Phobius"/>
    </source>
</evidence>
<protein>
    <submittedName>
        <fullName evidence="2">Uncharacterized protein</fullName>
    </submittedName>
</protein>
<dbReference type="Proteomes" id="UP001142393">
    <property type="component" value="Unassembled WGS sequence"/>
</dbReference>
<keyword evidence="1" id="KW-0812">Transmembrane</keyword>
<gene>
    <name evidence="2" type="ORF">DFH05DRAFT_260429</name>
</gene>